<protein>
    <recommendedName>
        <fullName evidence="2">Fibronectin type-III domain-containing protein</fullName>
    </recommendedName>
</protein>
<gene>
    <name evidence="1" type="ORF">S06H3_15340</name>
</gene>
<dbReference type="EMBL" id="BARV01007544">
    <property type="protein sequence ID" value="GAI09426.1"/>
    <property type="molecule type" value="Genomic_DNA"/>
</dbReference>
<name>X1LUD0_9ZZZZ</name>
<proteinExistence type="predicted"/>
<comment type="caution">
    <text evidence="1">The sequence shown here is derived from an EMBL/GenBank/DDBJ whole genome shotgun (WGS) entry which is preliminary data.</text>
</comment>
<sequence>MKKLLSIFVVCFVSIIFMVSLAFALPHTVNKRAVWDANPEADVDGYKVYYSTSSDLGTFADAQSIDVGDQTFCTLDTIPMNYWIALTCNSKSVFPIAILFLI</sequence>
<organism evidence="1">
    <name type="scientific">marine sediment metagenome</name>
    <dbReference type="NCBI Taxonomy" id="412755"/>
    <lineage>
        <taxon>unclassified sequences</taxon>
        <taxon>metagenomes</taxon>
        <taxon>ecological metagenomes</taxon>
    </lineage>
</organism>
<dbReference type="AlphaFoldDB" id="X1LUD0"/>
<evidence type="ECO:0000313" key="1">
    <source>
        <dbReference type="EMBL" id="GAI09426.1"/>
    </source>
</evidence>
<evidence type="ECO:0008006" key="2">
    <source>
        <dbReference type="Google" id="ProtNLM"/>
    </source>
</evidence>
<feature type="non-terminal residue" evidence="1">
    <location>
        <position position="102"/>
    </location>
</feature>
<reference evidence="1" key="1">
    <citation type="journal article" date="2014" name="Front. Microbiol.">
        <title>High frequency of phylogenetically diverse reductive dehalogenase-homologous genes in deep subseafloor sedimentary metagenomes.</title>
        <authorList>
            <person name="Kawai M."/>
            <person name="Futagami T."/>
            <person name="Toyoda A."/>
            <person name="Takaki Y."/>
            <person name="Nishi S."/>
            <person name="Hori S."/>
            <person name="Arai W."/>
            <person name="Tsubouchi T."/>
            <person name="Morono Y."/>
            <person name="Uchiyama I."/>
            <person name="Ito T."/>
            <person name="Fujiyama A."/>
            <person name="Inagaki F."/>
            <person name="Takami H."/>
        </authorList>
    </citation>
    <scope>NUCLEOTIDE SEQUENCE</scope>
    <source>
        <strain evidence="1">Expedition CK06-06</strain>
    </source>
</reference>
<accession>X1LUD0</accession>